<organism evidence="1 2">
    <name type="scientific">Nocardioides alpinus</name>
    <dbReference type="NCBI Taxonomy" id="748909"/>
    <lineage>
        <taxon>Bacteria</taxon>
        <taxon>Bacillati</taxon>
        <taxon>Actinomycetota</taxon>
        <taxon>Actinomycetes</taxon>
        <taxon>Propionibacteriales</taxon>
        <taxon>Nocardioidaceae</taxon>
        <taxon>Nocardioides</taxon>
    </lineage>
</organism>
<dbReference type="Proteomes" id="UP000199113">
    <property type="component" value="Unassembled WGS sequence"/>
</dbReference>
<gene>
    <name evidence="1" type="ORF">SAMN05192575_104245</name>
</gene>
<evidence type="ECO:0000313" key="1">
    <source>
        <dbReference type="EMBL" id="SFB17073.1"/>
    </source>
</evidence>
<sequence length="59" mass="6320">MRNQLRALQLSVLLPRMGVNHIRGLHGLPGHCSQASTLSWFSSTHFAAASSGDMPSSAM</sequence>
<proteinExistence type="predicted"/>
<dbReference type="EMBL" id="FOKC01000004">
    <property type="protein sequence ID" value="SFB17073.1"/>
    <property type="molecule type" value="Genomic_DNA"/>
</dbReference>
<protein>
    <submittedName>
        <fullName evidence="1">Uncharacterized protein</fullName>
    </submittedName>
</protein>
<name>A0A1I0YYE7_9ACTN</name>
<reference evidence="1" key="1">
    <citation type="submission" date="2016-10" db="EMBL/GenBank/DDBJ databases">
        <authorList>
            <person name="de Groot N.N."/>
        </authorList>
    </citation>
    <scope>NUCLEOTIDE SEQUENCE [LARGE SCALE GENOMIC DNA]</scope>
    <source>
        <strain evidence="1">CGMCC 1.10697</strain>
    </source>
</reference>
<evidence type="ECO:0000313" key="2">
    <source>
        <dbReference type="Proteomes" id="UP000199113"/>
    </source>
</evidence>
<accession>A0A1I0YYE7</accession>
<dbReference type="AlphaFoldDB" id="A0A1I0YYE7"/>